<comment type="similarity">
    <text evidence="1">Belongs to the bacterial solute-binding protein 5 family.</text>
</comment>
<proteinExistence type="inferred from homology"/>
<protein>
    <submittedName>
        <fullName evidence="6">Extracellular solute-binding protein family 5</fullName>
    </submittedName>
</protein>
<keyword evidence="7" id="KW-1185">Reference proteome</keyword>
<sequence precursor="true">MKSLGCLLALGALLPLAACNLPTATERGTLHFLIASSPNNLDLRQGTDAQSERVGTLIYDALVEKDDHFNLQPWLATSWERPDPLTWIFHLRSGVHFHDGKPLTADDVAWSIRSMTNGALITAKGGAFADVTSIEVRDPLTLIVRTRQADASLLFNLSDGLFGVVEKGAGREEGLHPVGTGPFKFVSQVQDKEVVVERNPSYWAGPPKIGHIRFDVVPDAITMALEMKKGSGDAESSDITLDMVHALRGLPNLRTESGPGSIVIYANFNVNDPALRDRRVRQAIACALDRPALIAALWRGEARPANTFLPTDHWAQASDSQLPLYPHDTARAVRLLDEAGLKPDKNGIRLRFTLKTSTDETTRLVAQAIQQELHEAGIELTLRSAEFGTFYSDITKGAFQMYILRWIGSNEDPDIFRYAYATASFPPKGGNRGRYSNPRIDALLQAASAETDQAAQRRAYVEVQQILANDLPGIPLWYPNNEVVHSTRLTNVKLDPGGSFNFLRTAVLQ</sequence>
<dbReference type="Gene3D" id="3.10.105.10">
    <property type="entry name" value="Dipeptide-binding Protein, Domain 3"/>
    <property type="match status" value="1"/>
</dbReference>
<name>G8NVP7_GRAMM</name>
<dbReference type="InterPro" id="IPR030678">
    <property type="entry name" value="Peptide/Ni-bd"/>
</dbReference>
<evidence type="ECO:0000259" key="5">
    <source>
        <dbReference type="Pfam" id="PF00496"/>
    </source>
</evidence>
<dbReference type="PANTHER" id="PTHR30290">
    <property type="entry name" value="PERIPLASMIC BINDING COMPONENT OF ABC TRANSPORTER"/>
    <property type="match status" value="1"/>
</dbReference>
<evidence type="ECO:0000256" key="1">
    <source>
        <dbReference type="ARBA" id="ARBA00005695"/>
    </source>
</evidence>
<dbReference type="GO" id="GO:0015833">
    <property type="term" value="P:peptide transport"/>
    <property type="evidence" value="ECO:0007669"/>
    <property type="project" value="TreeGrafter"/>
</dbReference>
<dbReference type="SUPFAM" id="SSF53850">
    <property type="entry name" value="Periplasmic binding protein-like II"/>
    <property type="match status" value="1"/>
</dbReference>
<dbReference type="Proteomes" id="UP000007113">
    <property type="component" value="Chromosome"/>
</dbReference>
<dbReference type="PIRSF" id="PIRSF002741">
    <property type="entry name" value="MppA"/>
    <property type="match status" value="1"/>
</dbReference>
<dbReference type="eggNOG" id="COG0747">
    <property type="taxonomic scope" value="Bacteria"/>
</dbReference>
<gene>
    <name evidence="6" type="ordered locus">AciX8_3421</name>
</gene>
<feature type="signal peptide" evidence="4">
    <location>
        <begin position="1"/>
        <end position="17"/>
    </location>
</feature>
<dbReference type="PANTHER" id="PTHR30290:SF9">
    <property type="entry name" value="OLIGOPEPTIDE-BINDING PROTEIN APPA"/>
    <property type="match status" value="1"/>
</dbReference>
<reference evidence="6 7" key="1">
    <citation type="submission" date="2011-11" db="EMBL/GenBank/DDBJ databases">
        <title>Complete sequence of Granulicella mallensis MP5ACTX8.</title>
        <authorList>
            <consortium name="US DOE Joint Genome Institute"/>
            <person name="Lucas S."/>
            <person name="Copeland A."/>
            <person name="Lapidus A."/>
            <person name="Cheng J.-F."/>
            <person name="Goodwin L."/>
            <person name="Pitluck S."/>
            <person name="Peters L."/>
            <person name="Lu M."/>
            <person name="Detter J.C."/>
            <person name="Han C."/>
            <person name="Tapia R."/>
            <person name="Land M."/>
            <person name="Hauser L."/>
            <person name="Kyrpides N."/>
            <person name="Ivanova N."/>
            <person name="Mikhailova N."/>
            <person name="Pagani I."/>
            <person name="Rawat S."/>
            <person name="Mannisto M."/>
            <person name="Haggblom M."/>
            <person name="Woyke T."/>
        </authorList>
    </citation>
    <scope>NUCLEOTIDE SEQUENCE [LARGE SCALE GENOMIC DNA]</scope>
    <source>
        <strain evidence="7">ATCC BAA-1857 / DSM 23137 / MP5ACTX8</strain>
    </source>
</reference>
<keyword evidence="3 4" id="KW-0732">Signal</keyword>
<dbReference type="Gene3D" id="3.90.76.10">
    <property type="entry name" value="Dipeptide-binding Protein, Domain 1"/>
    <property type="match status" value="1"/>
</dbReference>
<dbReference type="RefSeq" id="WP_014266593.1">
    <property type="nucleotide sequence ID" value="NC_016631.1"/>
</dbReference>
<dbReference type="AlphaFoldDB" id="G8NVP7"/>
<organism evidence="6 7">
    <name type="scientific">Granulicella mallensis (strain ATCC BAA-1857 / DSM 23137 / MP5ACTX8)</name>
    <dbReference type="NCBI Taxonomy" id="682795"/>
    <lineage>
        <taxon>Bacteria</taxon>
        <taxon>Pseudomonadati</taxon>
        <taxon>Acidobacteriota</taxon>
        <taxon>Terriglobia</taxon>
        <taxon>Terriglobales</taxon>
        <taxon>Acidobacteriaceae</taxon>
        <taxon>Granulicella</taxon>
    </lineage>
</organism>
<feature type="domain" description="Solute-binding protein family 5" evidence="5">
    <location>
        <begin position="71"/>
        <end position="422"/>
    </location>
</feature>
<dbReference type="EMBL" id="CP003130">
    <property type="protein sequence ID" value="AEU37719.1"/>
    <property type="molecule type" value="Genomic_DNA"/>
</dbReference>
<dbReference type="OrthoDB" id="9796817at2"/>
<accession>G8NVP7</accession>
<dbReference type="HOGENOM" id="CLU_017028_7_3_0"/>
<evidence type="ECO:0000256" key="4">
    <source>
        <dbReference type="SAM" id="SignalP"/>
    </source>
</evidence>
<dbReference type="Gene3D" id="3.40.190.10">
    <property type="entry name" value="Periplasmic binding protein-like II"/>
    <property type="match status" value="1"/>
</dbReference>
<dbReference type="GO" id="GO:0043190">
    <property type="term" value="C:ATP-binding cassette (ABC) transporter complex"/>
    <property type="evidence" value="ECO:0007669"/>
    <property type="project" value="InterPro"/>
</dbReference>
<dbReference type="InterPro" id="IPR039424">
    <property type="entry name" value="SBP_5"/>
</dbReference>
<keyword evidence="2" id="KW-0813">Transport</keyword>
<dbReference type="GO" id="GO:0030288">
    <property type="term" value="C:outer membrane-bounded periplasmic space"/>
    <property type="evidence" value="ECO:0007669"/>
    <property type="project" value="UniProtKB-ARBA"/>
</dbReference>
<evidence type="ECO:0000313" key="6">
    <source>
        <dbReference type="EMBL" id="AEU37719.1"/>
    </source>
</evidence>
<evidence type="ECO:0000313" key="7">
    <source>
        <dbReference type="Proteomes" id="UP000007113"/>
    </source>
</evidence>
<feature type="chain" id="PRO_5003513083" evidence="4">
    <location>
        <begin position="18"/>
        <end position="509"/>
    </location>
</feature>
<dbReference type="GO" id="GO:1904680">
    <property type="term" value="F:peptide transmembrane transporter activity"/>
    <property type="evidence" value="ECO:0007669"/>
    <property type="project" value="TreeGrafter"/>
</dbReference>
<evidence type="ECO:0000256" key="3">
    <source>
        <dbReference type="ARBA" id="ARBA00022729"/>
    </source>
</evidence>
<dbReference type="STRING" id="682795.AciX8_3421"/>
<dbReference type="CDD" id="cd00995">
    <property type="entry name" value="PBP2_NikA_DppA_OppA_like"/>
    <property type="match status" value="1"/>
</dbReference>
<dbReference type="KEGG" id="gma:AciX8_3421"/>
<dbReference type="Pfam" id="PF00496">
    <property type="entry name" value="SBP_bac_5"/>
    <property type="match status" value="1"/>
</dbReference>
<evidence type="ECO:0000256" key="2">
    <source>
        <dbReference type="ARBA" id="ARBA00022448"/>
    </source>
</evidence>
<dbReference type="InterPro" id="IPR000914">
    <property type="entry name" value="SBP_5_dom"/>
</dbReference>